<evidence type="ECO:0000313" key="2">
    <source>
        <dbReference type="EMBL" id="GEM89128.1"/>
    </source>
</evidence>
<evidence type="ECO:0000313" key="3">
    <source>
        <dbReference type="Proteomes" id="UP000321827"/>
    </source>
</evidence>
<dbReference type="AlphaFoldDB" id="A0A511RHL7"/>
<evidence type="ECO:0000256" key="1">
    <source>
        <dbReference type="SAM" id="MobiDB-lite"/>
    </source>
</evidence>
<proteinExistence type="predicted"/>
<name>A0A511RHL7_9DEIN</name>
<dbReference type="Proteomes" id="UP000321827">
    <property type="component" value="Unassembled WGS sequence"/>
</dbReference>
<comment type="caution">
    <text evidence="2">The sequence shown here is derived from an EMBL/GenBank/DDBJ whole genome shotgun (WGS) entry which is preliminary data.</text>
</comment>
<feature type="region of interest" description="Disordered" evidence="1">
    <location>
        <begin position="79"/>
        <end position="105"/>
    </location>
</feature>
<feature type="region of interest" description="Disordered" evidence="1">
    <location>
        <begin position="1"/>
        <end position="30"/>
    </location>
</feature>
<protein>
    <submittedName>
        <fullName evidence="2">Uncharacterized protein</fullName>
    </submittedName>
</protein>
<gene>
    <name evidence="2" type="ORF">ODE01S_05620</name>
</gene>
<dbReference type="EMBL" id="BJXN01000003">
    <property type="protein sequence ID" value="GEM89128.1"/>
    <property type="molecule type" value="Genomic_DNA"/>
</dbReference>
<sequence length="105" mass="11621">MSRHRGVGEGGALKDLKRIDLRPGGEEQANRVHMPRLGCEVERSLEVSIRLIRRGAVREQVPHPGKVAAPGRVMEGGGWAGFTWQRGPGGQEDPSEQDEARYLFH</sequence>
<accession>A0A511RHL7</accession>
<reference evidence="2 3" key="1">
    <citation type="submission" date="2019-07" db="EMBL/GenBank/DDBJ databases">
        <title>Whole genome shotgun sequence of Oceanithermus desulfurans NBRC 100063.</title>
        <authorList>
            <person name="Hosoyama A."/>
            <person name="Uohara A."/>
            <person name="Ohji S."/>
            <person name="Ichikawa N."/>
        </authorList>
    </citation>
    <scope>NUCLEOTIDE SEQUENCE [LARGE SCALE GENOMIC DNA]</scope>
    <source>
        <strain evidence="2 3">NBRC 100063</strain>
    </source>
</reference>
<organism evidence="2 3">
    <name type="scientific">Oceanithermus desulfurans NBRC 100063</name>
    <dbReference type="NCBI Taxonomy" id="1227550"/>
    <lineage>
        <taxon>Bacteria</taxon>
        <taxon>Thermotogati</taxon>
        <taxon>Deinococcota</taxon>
        <taxon>Deinococci</taxon>
        <taxon>Thermales</taxon>
        <taxon>Thermaceae</taxon>
        <taxon>Oceanithermus</taxon>
    </lineage>
</organism>
<feature type="compositionally biased region" description="Basic and acidic residues" evidence="1">
    <location>
        <begin position="12"/>
        <end position="30"/>
    </location>
</feature>